<dbReference type="KEGG" id="gob:Gobs_3499"/>
<dbReference type="HOGENOM" id="CLU_010194_2_9_11"/>
<dbReference type="STRING" id="526225.Gobs_3499"/>
<dbReference type="PANTHER" id="PTHR43976">
    <property type="entry name" value="SHORT CHAIN DEHYDROGENASE"/>
    <property type="match status" value="1"/>
</dbReference>
<dbReference type="GO" id="GO:0016491">
    <property type="term" value="F:oxidoreductase activity"/>
    <property type="evidence" value="ECO:0007669"/>
    <property type="project" value="UniProtKB-KW"/>
</dbReference>
<evidence type="ECO:0000256" key="3">
    <source>
        <dbReference type="RuleBase" id="RU000363"/>
    </source>
</evidence>
<dbReference type="EMBL" id="CP001867">
    <property type="protein sequence ID" value="ADB76091.1"/>
    <property type="molecule type" value="Genomic_DNA"/>
</dbReference>
<dbReference type="OrthoDB" id="9792003at2"/>
<reference evidence="5 6" key="1">
    <citation type="journal article" date="2010" name="Stand. Genomic Sci.">
        <title>Complete genome sequence of Geodermatophilus obscurus type strain (G-20).</title>
        <authorList>
            <person name="Ivanova N."/>
            <person name="Sikorski J."/>
            <person name="Jando M."/>
            <person name="Munk C."/>
            <person name="Lapidus A."/>
            <person name="Glavina Del Rio T."/>
            <person name="Copeland A."/>
            <person name="Tice H."/>
            <person name="Cheng J.-F."/>
            <person name="Lucas S."/>
            <person name="Chen F."/>
            <person name="Nolan M."/>
            <person name="Bruce D."/>
            <person name="Goodwin L."/>
            <person name="Pitluck S."/>
            <person name="Mavromatis K."/>
            <person name="Mikhailova N."/>
            <person name="Pati A."/>
            <person name="Chen A."/>
            <person name="Palaniappan K."/>
            <person name="Land M."/>
            <person name="Hauser L."/>
            <person name="Chang Y.-J."/>
            <person name="Jeffries C.D."/>
            <person name="Meincke L."/>
            <person name="Brettin T."/>
            <person name="Detter J.C."/>
            <person name="Detter J.C."/>
            <person name="Rohde M."/>
            <person name="Goeker M."/>
            <person name="Bristow J."/>
            <person name="Eisen J.A."/>
            <person name="Markowitz V."/>
            <person name="Hugenholtz P."/>
            <person name="Kyrpides N.C."/>
            <person name="Klenk H.-P."/>
        </authorList>
    </citation>
    <scope>NUCLEOTIDE SEQUENCE [LARGE SCALE GENOMIC DNA]</scope>
    <source>
        <strain evidence="6">ATCC 25078 / DSM 43160 / JCM 3152 / KCC A-0152 / KCTC 9177 / NBRC 13315 / NRRL B-3577 / G-20</strain>
    </source>
</reference>
<sequence length="294" mass="31221">MEDERNMADNTSEKKVWLVTGAGRGMGVDIAQAALAAGHAVVATGRNPERVSAAIGPHADLLTVTLDVTDPASAHAAVQAAVDRFGRVDVLVNNAGNFYAGFFEEISPEDFRAQVETNLFGPLNVTRAVLPVMRAQRSGVVVTMSSSAGLIGQEFTSAYAASKFALEGWMESLSPEVAPFGIRTMVVEPGFFRTDLLTPESTSYAEPSIEDYAERTRQTVTAWKSMNGQQGGDPAKLAEALVQLADQDEPPVRWVAGADAVAGVEQKAKDLLAQVDAHRELSSSLARDDATANA</sequence>
<comment type="similarity">
    <text evidence="1 3">Belongs to the short-chain dehydrogenases/reductases (SDR) family.</text>
</comment>
<evidence type="ECO:0000259" key="4">
    <source>
        <dbReference type="SMART" id="SM00822"/>
    </source>
</evidence>
<dbReference type="InterPro" id="IPR002347">
    <property type="entry name" value="SDR_fam"/>
</dbReference>
<dbReference type="PROSITE" id="PS00061">
    <property type="entry name" value="ADH_SHORT"/>
    <property type="match status" value="1"/>
</dbReference>
<dbReference type="PRINTS" id="PR00081">
    <property type="entry name" value="GDHRDH"/>
</dbReference>
<dbReference type="SMART" id="SM00822">
    <property type="entry name" value="PKS_KR"/>
    <property type="match status" value="1"/>
</dbReference>
<organism evidence="5 6">
    <name type="scientific">Geodermatophilus obscurus (strain ATCC 25078 / DSM 43160 / JCM 3152 / CCUG 61914 / KCC A-0152 / KCTC 9177 / NBRC 13315 / NRRL B-3577 / G-20)</name>
    <dbReference type="NCBI Taxonomy" id="526225"/>
    <lineage>
        <taxon>Bacteria</taxon>
        <taxon>Bacillati</taxon>
        <taxon>Actinomycetota</taxon>
        <taxon>Actinomycetes</taxon>
        <taxon>Geodermatophilales</taxon>
        <taxon>Geodermatophilaceae</taxon>
        <taxon>Geodermatophilus</taxon>
    </lineage>
</organism>
<dbReference type="InterPro" id="IPR020904">
    <property type="entry name" value="Sc_DH/Rdtase_CS"/>
</dbReference>
<accession>D2SBI4</accession>
<feature type="domain" description="Ketoreductase" evidence="4">
    <location>
        <begin position="15"/>
        <end position="185"/>
    </location>
</feature>
<keyword evidence="6" id="KW-1185">Reference proteome</keyword>
<dbReference type="InterPro" id="IPR057326">
    <property type="entry name" value="KR_dom"/>
</dbReference>
<gene>
    <name evidence="5" type="ordered locus">Gobs_3499</name>
</gene>
<protein>
    <submittedName>
        <fullName evidence="5">Short-chain dehydrogenase/reductase SDR</fullName>
    </submittedName>
</protein>
<dbReference type="Pfam" id="PF00106">
    <property type="entry name" value="adh_short"/>
    <property type="match status" value="1"/>
</dbReference>
<dbReference type="eggNOG" id="COG1028">
    <property type="taxonomic scope" value="Bacteria"/>
</dbReference>
<dbReference type="InterPro" id="IPR036291">
    <property type="entry name" value="NAD(P)-bd_dom_sf"/>
</dbReference>
<dbReference type="PANTHER" id="PTHR43976:SF16">
    <property type="entry name" value="SHORT-CHAIN DEHYDROGENASE_REDUCTASE FAMILY PROTEIN"/>
    <property type="match status" value="1"/>
</dbReference>
<evidence type="ECO:0000313" key="6">
    <source>
        <dbReference type="Proteomes" id="UP000001382"/>
    </source>
</evidence>
<dbReference type="PRINTS" id="PR00080">
    <property type="entry name" value="SDRFAMILY"/>
</dbReference>
<dbReference type="Proteomes" id="UP000001382">
    <property type="component" value="Chromosome"/>
</dbReference>
<name>D2SBI4_GEOOG</name>
<dbReference type="AlphaFoldDB" id="D2SBI4"/>
<dbReference type="Gene3D" id="3.40.50.720">
    <property type="entry name" value="NAD(P)-binding Rossmann-like Domain"/>
    <property type="match status" value="1"/>
</dbReference>
<reference evidence="6" key="2">
    <citation type="submission" date="2010-01" db="EMBL/GenBank/DDBJ databases">
        <title>The complete genome of Geodermatophilus obscurus DSM 43160.</title>
        <authorList>
            <consortium name="US DOE Joint Genome Institute (JGI-PGF)"/>
            <person name="Lucas S."/>
            <person name="Copeland A."/>
            <person name="Lapidus A."/>
            <person name="Glavina del Rio T."/>
            <person name="Dalin E."/>
            <person name="Tice H."/>
            <person name="Bruce D."/>
            <person name="Goodwin L."/>
            <person name="Pitluck S."/>
            <person name="Kyrpides N."/>
            <person name="Mavromatis K."/>
            <person name="Ivanova N."/>
            <person name="Munk A.C."/>
            <person name="Brettin T."/>
            <person name="Detter J.C."/>
            <person name="Han C."/>
            <person name="Larimer F."/>
            <person name="Land M."/>
            <person name="Hauser L."/>
            <person name="Markowitz V."/>
            <person name="Cheng J.-F."/>
            <person name="Hugenholtz P."/>
            <person name="Woyke T."/>
            <person name="Wu D."/>
            <person name="Jando M."/>
            <person name="Schneider S."/>
            <person name="Klenk H.-P."/>
            <person name="Eisen J.A."/>
        </authorList>
    </citation>
    <scope>NUCLEOTIDE SEQUENCE [LARGE SCALE GENOMIC DNA]</scope>
    <source>
        <strain evidence="6">ATCC 25078 / DSM 43160 / JCM 3152 / KCC A-0152 / KCTC 9177 / NBRC 13315 / NRRL B-3577 / G-20</strain>
    </source>
</reference>
<keyword evidence="2" id="KW-0560">Oxidoreductase</keyword>
<evidence type="ECO:0000256" key="2">
    <source>
        <dbReference type="ARBA" id="ARBA00023002"/>
    </source>
</evidence>
<dbReference type="CDD" id="cd05374">
    <property type="entry name" value="17beta-HSD-like_SDR_c"/>
    <property type="match status" value="1"/>
</dbReference>
<proteinExistence type="inferred from homology"/>
<evidence type="ECO:0000256" key="1">
    <source>
        <dbReference type="ARBA" id="ARBA00006484"/>
    </source>
</evidence>
<dbReference type="SUPFAM" id="SSF51735">
    <property type="entry name" value="NAD(P)-binding Rossmann-fold domains"/>
    <property type="match status" value="1"/>
</dbReference>
<dbReference type="InterPro" id="IPR051911">
    <property type="entry name" value="SDR_oxidoreductase"/>
</dbReference>
<evidence type="ECO:0000313" key="5">
    <source>
        <dbReference type="EMBL" id="ADB76091.1"/>
    </source>
</evidence>
<dbReference type="FunFam" id="3.40.50.720:FF:000084">
    <property type="entry name" value="Short-chain dehydrogenase reductase"/>
    <property type="match status" value="1"/>
</dbReference>